<organism evidence="3 4">
    <name type="scientific">Boletus edulis BED1</name>
    <dbReference type="NCBI Taxonomy" id="1328754"/>
    <lineage>
        <taxon>Eukaryota</taxon>
        <taxon>Fungi</taxon>
        <taxon>Dikarya</taxon>
        <taxon>Basidiomycota</taxon>
        <taxon>Agaricomycotina</taxon>
        <taxon>Agaricomycetes</taxon>
        <taxon>Agaricomycetidae</taxon>
        <taxon>Boletales</taxon>
        <taxon>Boletineae</taxon>
        <taxon>Boletaceae</taxon>
        <taxon>Boletoideae</taxon>
        <taxon>Boletus</taxon>
    </lineage>
</organism>
<feature type="region of interest" description="Disordered" evidence="1">
    <location>
        <begin position="1"/>
        <end position="54"/>
    </location>
</feature>
<evidence type="ECO:0000313" key="4">
    <source>
        <dbReference type="Proteomes" id="UP001194468"/>
    </source>
</evidence>
<evidence type="ECO:0000313" key="2">
    <source>
        <dbReference type="EMBL" id="KAF8416548.1"/>
    </source>
</evidence>
<comment type="caution">
    <text evidence="3">The sequence shown here is derived from an EMBL/GenBank/DDBJ whole genome shotgun (WGS) entry which is preliminary data.</text>
</comment>
<dbReference type="Proteomes" id="UP001194468">
    <property type="component" value="Unassembled WGS sequence"/>
</dbReference>
<sequence>MHASKRPRASPRLSDAPSSRTISSTNEIRVQPPARAQDQELAPMYKSSRTSTHPHGRDCALLCTLPPTCNPPHNKPTPIANSRDLEIHYGKYHAHVCEQRGCGCVFPDAQLLELVRMSICPKTLSL</sequence>
<proteinExistence type="predicted"/>
<evidence type="ECO:0000313" key="3">
    <source>
        <dbReference type="EMBL" id="KAF8448805.1"/>
    </source>
</evidence>
<feature type="compositionally biased region" description="Polar residues" evidence="1">
    <location>
        <begin position="16"/>
        <end position="28"/>
    </location>
</feature>
<accession>A0AAD4C5V2</accession>
<reference evidence="3" key="2">
    <citation type="journal article" date="2020" name="Nat. Commun.">
        <title>Large-scale genome sequencing of mycorrhizal fungi provides insights into the early evolution of symbiotic traits.</title>
        <authorList>
            <person name="Miyauchi S."/>
            <person name="Kiss E."/>
            <person name="Kuo A."/>
            <person name="Drula E."/>
            <person name="Kohler A."/>
            <person name="Sanchez-Garcia M."/>
            <person name="Morin E."/>
            <person name="Andreopoulos B."/>
            <person name="Barry K.W."/>
            <person name="Bonito G."/>
            <person name="Buee M."/>
            <person name="Carver A."/>
            <person name="Chen C."/>
            <person name="Cichocki N."/>
            <person name="Clum A."/>
            <person name="Culley D."/>
            <person name="Crous P.W."/>
            <person name="Fauchery L."/>
            <person name="Girlanda M."/>
            <person name="Hayes R.D."/>
            <person name="Keri Z."/>
            <person name="LaButti K."/>
            <person name="Lipzen A."/>
            <person name="Lombard V."/>
            <person name="Magnuson J."/>
            <person name="Maillard F."/>
            <person name="Murat C."/>
            <person name="Nolan M."/>
            <person name="Ohm R.A."/>
            <person name="Pangilinan J."/>
            <person name="Pereira M.F."/>
            <person name="Perotto S."/>
            <person name="Peter M."/>
            <person name="Pfister S."/>
            <person name="Riley R."/>
            <person name="Sitrit Y."/>
            <person name="Stielow J.B."/>
            <person name="Szollosi G."/>
            <person name="Zifcakova L."/>
            <person name="Stursova M."/>
            <person name="Spatafora J.W."/>
            <person name="Tedersoo L."/>
            <person name="Vaario L.M."/>
            <person name="Yamada A."/>
            <person name="Yan M."/>
            <person name="Wang P."/>
            <person name="Xu J."/>
            <person name="Bruns T."/>
            <person name="Baldrian P."/>
            <person name="Vilgalys R."/>
            <person name="Dunand C."/>
            <person name="Henrissat B."/>
            <person name="Grigoriev I.V."/>
            <person name="Hibbett D."/>
            <person name="Nagy L.G."/>
            <person name="Martin F.M."/>
        </authorList>
    </citation>
    <scope>NUCLEOTIDE SEQUENCE</scope>
    <source>
        <strain evidence="3">BED1</strain>
    </source>
</reference>
<protein>
    <submittedName>
        <fullName evidence="3">Uncharacterized protein</fullName>
    </submittedName>
</protein>
<dbReference type="EMBL" id="WHUW01000253">
    <property type="protein sequence ID" value="KAF8416548.1"/>
    <property type="molecule type" value="Genomic_DNA"/>
</dbReference>
<dbReference type="EMBL" id="WHUW01000003">
    <property type="protein sequence ID" value="KAF8448805.1"/>
    <property type="molecule type" value="Genomic_DNA"/>
</dbReference>
<name>A0AAD4C5V2_BOLED</name>
<gene>
    <name evidence="3" type="ORF">L210DRAFT_3523182</name>
    <name evidence="2" type="ORF">L210DRAFT_3582500</name>
</gene>
<dbReference type="AlphaFoldDB" id="A0AAD4C5V2"/>
<reference evidence="3" key="1">
    <citation type="submission" date="2019-10" db="EMBL/GenBank/DDBJ databases">
        <authorList>
            <consortium name="DOE Joint Genome Institute"/>
            <person name="Kuo A."/>
            <person name="Miyauchi S."/>
            <person name="Kiss E."/>
            <person name="Drula E."/>
            <person name="Kohler A."/>
            <person name="Sanchez-Garcia M."/>
            <person name="Andreopoulos B."/>
            <person name="Barry K.W."/>
            <person name="Bonito G."/>
            <person name="Buee M."/>
            <person name="Carver A."/>
            <person name="Chen C."/>
            <person name="Cichocki N."/>
            <person name="Clum A."/>
            <person name="Culley D."/>
            <person name="Crous P.W."/>
            <person name="Fauchery L."/>
            <person name="Girlanda M."/>
            <person name="Hayes R."/>
            <person name="Keri Z."/>
            <person name="LaButti K."/>
            <person name="Lipzen A."/>
            <person name="Lombard V."/>
            <person name="Magnuson J."/>
            <person name="Maillard F."/>
            <person name="Morin E."/>
            <person name="Murat C."/>
            <person name="Nolan M."/>
            <person name="Ohm R."/>
            <person name="Pangilinan J."/>
            <person name="Pereira M."/>
            <person name="Perotto S."/>
            <person name="Peter M."/>
            <person name="Riley R."/>
            <person name="Sitrit Y."/>
            <person name="Stielow B."/>
            <person name="Szollosi G."/>
            <person name="Zifcakova L."/>
            <person name="Stursova M."/>
            <person name="Spatafora J.W."/>
            <person name="Tedersoo L."/>
            <person name="Vaario L.-M."/>
            <person name="Yamada A."/>
            <person name="Yan M."/>
            <person name="Wang P."/>
            <person name="Xu J."/>
            <person name="Bruns T."/>
            <person name="Baldrian P."/>
            <person name="Vilgalys R."/>
            <person name="Henrissat B."/>
            <person name="Grigoriev I.V."/>
            <person name="Hibbett D."/>
            <person name="Nagy L.G."/>
            <person name="Martin F.M."/>
        </authorList>
    </citation>
    <scope>NUCLEOTIDE SEQUENCE</scope>
    <source>
        <strain evidence="3">BED1</strain>
    </source>
</reference>
<keyword evidence="4" id="KW-1185">Reference proteome</keyword>
<evidence type="ECO:0000256" key="1">
    <source>
        <dbReference type="SAM" id="MobiDB-lite"/>
    </source>
</evidence>